<dbReference type="RefSeq" id="WP_107001156.1">
    <property type="nucleotide sequence ID" value="NZ_PYLO01000003.1"/>
</dbReference>
<reference evidence="1 2" key="1">
    <citation type="submission" date="2018-03" db="EMBL/GenBank/DDBJ databases">
        <title>Lachnoclostridium SNUG30386 gen.nov., sp.nov., isolated from human faeces.</title>
        <authorList>
            <person name="Seo B."/>
            <person name="Jeon K."/>
            <person name="Ko G."/>
        </authorList>
    </citation>
    <scope>NUCLEOTIDE SEQUENCE [LARGE SCALE GENOMIC DNA]</scope>
    <source>
        <strain evidence="1 2">SNUG30386</strain>
    </source>
</reference>
<name>A0A2T3FNW4_9CLOT</name>
<gene>
    <name evidence="1" type="ORF">C7U56_10380</name>
</gene>
<proteinExistence type="predicted"/>
<accession>A0A2T3FNW4</accession>
<evidence type="ECO:0000313" key="1">
    <source>
        <dbReference type="EMBL" id="PST36943.1"/>
    </source>
</evidence>
<comment type="caution">
    <text evidence="1">The sequence shown here is derived from an EMBL/GenBank/DDBJ whole genome shotgun (WGS) entry which is preliminary data.</text>
</comment>
<dbReference type="AlphaFoldDB" id="A0A2T3FNW4"/>
<dbReference type="Proteomes" id="UP000241048">
    <property type="component" value="Unassembled WGS sequence"/>
</dbReference>
<keyword evidence="2" id="KW-1185">Reference proteome</keyword>
<evidence type="ECO:0000313" key="2">
    <source>
        <dbReference type="Proteomes" id="UP000241048"/>
    </source>
</evidence>
<organism evidence="1 2">
    <name type="scientific">Clostridium fessum</name>
    <dbReference type="NCBI Taxonomy" id="2126740"/>
    <lineage>
        <taxon>Bacteria</taxon>
        <taxon>Bacillati</taxon>
        <taxon>Bacillota</taxon>
        <taxon>Clostridia</taxon>
        <taxon>Eubacteriales</taxon>
        <taxon>Clostridiaceae</taxon>
        <taxon>Clostridium</taxon>
    </lineage>
</organism>
<sequence length="143" mass="16210">MKKLKLVGILVAVVLIGGVISISFINNNIAYKVEKELCETPLPEKTELIESISRAGKLTGNGNGMQYFGAILIQSELSLKELDDYYSDHRSNEWEYLVEIQEGQSIDVIDNETLNFGKEINDAGYYIVYSWERENSLLKELDI</sequence>
<protein>
    <submittedName>
        <fullName evidence="1">Uncharacterized protein</fullName>
    </submittedName>
</protein>
<dbReference type="EMBL" id="PYLO01000003">
    <property type="protein sequence ID" value="PST36943.1"/>
    <property type="molecule type" value="Genomic_DNA"/>
</dbReference>